<feature type="chain" id="PRO_5018312072" description="Cystatin domain-containing protein" evidence="1">
    <location>
        <begin position="18"/>
        <end position="238"/>
    </location>
</feature>
<sequence length="238" mass="24949">MKFSAVLVLALAVATTASPLIVPHEELCSEKSAPGGFSPASLNEPATLEVFEAIADEFILTHNTTVTCDDFVIEPLKACSQVVAGTNYEVIMHIICPVSDTTITVYGSAHLPLPVKGGRPLMVGEVEQVPEFSCFIVLLLCACAAAAPTISAEEELCDDQGLADQFMSSDHNPMDCGEFAAVPLQACTQVVAGLNYEVLVNITCTDGGSIVVLGTAFVGLPVDGKQQIEVESAEEVST</sequence>
<evidence type="ECO:0000313" key="3">
    <source>
        <dbReference type="Proteomes" id="UP000279271"/>
    </source>
</evidence>
<dbReference type="PROSITE" id="PS00287">
    <property type="entry name" value="CYSTATIN"/>
    <property type="match status" value="2"/>
</dbReference>
<organism evidence="2 3">
    <name type="scientific">Auxenochlorella protothecoides</name>
    <name type="common">Green microalga</name>
    <name type="synonym">Chlorella protothecoides</name>
    <dbReference type="NCBI Taxonomy" id="3075"/>
    <lineage>
        <taxon>Eukaryota</taxon>
        <taxon>Viridiplantae</taxon>
        <taxon>Chlorophyta</taxon>
        <taxon>core chlorophytes</taxon>
        <taxon>Trebouxiophyceae</taxon>
        <taxon>Chlorellales</taxon>
        <taxon>Chlorellaceae</taxon>
        <taxon>Auxenochlorella</taxon>
    </lineage>
</organism>
<dbReference type="Proteomes" id="UP000279271">
    <property type="component" value="Unassembled WGS sequence"/>
</dbReference>
<protein>
    <recommendedName>
        <fullName evidence="4">Cystatin domain-containing protein</fullName>
    </recommendedName>
</protein>
<dbReference type="InterPro" id="IPR046350">
    <property type="entry name" value="Cystatin_sf"/>
</dbReference>
<comment type="caution">
    <text evidence="2">The sequence shown here is derived from an EMBL/GenBank/DDBJ whole genome shotgun (WGS) entry which is preliminary data.</text>
</comment>
<dbReference type="AlphaFoldDB" id="A0A3M7L6C6"/>
<dbReference type="SUPFAM" id="SSF54403">
    <property type="entry name" value="Cystatin/monellin"/>
    <property type="match status" value="1"/>
</dbReference>
<reference evidence="3" key="1">
    <citation type="journal article" date="2018" name="Algal Res.">
        <title>Characterization of plant carbon substrate utilization by Auxenochlorella protothecoides.</title>
        <authorList>
            <person name="Vogler B.W."/>
            <person name="Starkenburg S.R."/>
            <person name="Sudasinghe N."/>
            <person name="Schambach J.Y."/>
            <person name="Rollin J.A."/>
            <person name="Pattathil S."/>
            <person name="Barry A.N."/>
        </authorList>
    </citation>
    <scope>NUCLEOTIDE SEQUENCE [LARGE SCALE GENOMIC DNA]</scope>
    <source>
        <strain evidence="3">UTEX 25</strain>
    </source>
</reference>
<name>A0A3M7L6C6_AUXPR</name>
<evidence type="ECO:0000256" key="1">
    <source>
        <dbReference type="SAM" id="SignalP"/>
    </source>
</evidence>
<keyword evidence="1" id="KW-0732">Signal</keyword>
<evidence type="ECO:0000313" key="2">
    <source>
        <dbReference type="EMBL" id="RMZ57595.1"/>
    </source>
</evidence>
<feature type="signal peptide" evidence="1">
    <location>
        <begin position="1"/>
        <end position="17"/>
    </location>
</feature>
<accession>A0A3M7L6C6</accession>
<dbReference type="EMBL" id="QOKY01000126">
    <property type="protein sequence ID" value="RMZ57595.1"/>
    <property type="molecule type" value="Genomic_DNA"/>
</dbReference>
<gene>
    <name evidence="2" type="ORF">APUTEX25_001795</name>
</gene>
<proteinExistence type="predicted"/>
<evidence type="ECO:0008006" key="4">
    <source>
        <dbReference type="Google" id="ProtNLM"/>
    </source>
</evidence>
<dbReference type="InterPro" id="IPR018073">
    <property type="entry name" value="Prot_inh_cystat_CS"/>
</dbReference>